<organism evidence="1 2">
    <name type="scientific">Ridgeia piscesae</name>
    <name type="common">Tubeworm</name>
    <dbReference type="NCBI Taxonomy" id="27915"/>
    <lineage>
        <taxon>Eukaryota</taxon>
        <taxon>Metazoa</taxon>
        <taxon>Spiralia</taxon>
        <taxon>Lophotrochozoa</taxon>
        <taxon>Annelida</taxon>
        <taxon>Polychaeta</taxon>
        <taxon>Sedentaria</taxon>
        <taxon>Canalipalpata</taxon>
        <taxon>Sabellida</taxon>
        <taxon>Siboglinidae</taxon>
        <taxon>Ridgeia</taxon>
    </lineage>
</organism>
<dbReference type="EMBL" id="JAODUO010004148">
    <property type="protein sequence ID" value="KAK2144633.1"/>
    <property type="molecule type" value="Genomic_DNA"/>
</dbReference>
<accession>A0AAD9J1L0</accession>
<protein>
    <submittedName>
        <fullName evidence="1">Uncharacterized protein</fullName>
    </submittedName>
</protein>
<evidence type="ECO:0000313" key="1">
    <source>
        <dbReference type="EMBL" id="KAK2144633.1"/>
    </source>
</evidence>
<comment type="caution">
    <text evidence="1">The sequence shown here is derived from an EMBL/GenBank/DDBJ whole genome shotgun (WGS) entry which is preliminary data.</text>
</comment>
<keyword evidence="2" id="KW-1185">Reference proteome</keyword>
<sequence>MAKVTRIEAMLLKTQLRWAGHVSRVEDHRLPKIDYNIYGELSTGHRDKGTPRKIHKVTLKRSLATCNIDYRQWTIHQSHELATHSLPGHHFL</sequence>
<dbReference type="Proteomes" id="UP001209878">
    <property type="component" value="Unassembled WGS sequence"/>
</dbReference>
<proteinExistence type="predicted"/>
<reference evidence="1" key="1">
    <citation type="journal article" date="2023" name="Mol. Biol. Evol.">
        <title>Third-Generation Sequencing Reveals the Adaptive Role of the Epigenome in Three Deep-Sea Polychaetes.</title>
        <authorList>
            <person name="Perez M."/>
            <person name="Aroh O."/>
            <person name="Sun Y."/>
            <person name="Lan Y."/>
            <person name="Juniper S.K."/>
            <person name="Young C.R."/>
            <person name="Angers B."/>
            <person name="Qian P.Y."/>
        </authorList>
    </citation>
    <scope>NUCLEOTIDE SEQUENCE</scope>
    <source>
        <strain evidence="1">R07B-5</strain>
    </source>
</reference>
<evidence type="ECO:0000313" key="2">
    <source>
        <dbReference type="Proteomes" id="UP001209878"/>
    </source>
</evidence>
<name>A0AAD9J1L0_RIDPI</name>
<dbReference type="AlphaFoldDB" id="A0AAD9J1L0"/>
<gene>
    <name evidence="1" type="ORF">NP493_4159g00003</name>
</gene>